<dbReference type="GO" id="GO:0004618">
    <property type="term" value="F:phosphoglycerate kinase activity"/>
    <property type="evidence" value="ECO:0007669"/>
    <property type="project" value="UniProtKB-EC"/>
</dbReference>
<dbReference type="SUPFAM" id="SSF53748">
    <property type="entry name" value="Phosphoglycerate kinase"/>
    <property type="match status" value="1"/>
</dbReference>
<dbReference type="PANTHER" id="PTHR11406">
    <property type="entry name" value="PHOSPHOGLYCERATE KINASE"/>
    <property type="match status" value="1"/>
</dbReference>
<dbReference type="InterPro" id="IPR015911">
    <property type="entry name" value="Phosphoglycerate_kinase_CS"/>
</dbReference>
<feature type="binding site" evidence="11">
    <location>
        <position position="151"/>
    </location>
    <ligand>
        <name>(2R)-3-phosphoglycerate</name>
        <dbReference type="ChEBI" id="CHEBI:58272"/>
    </ligand>
</feature>
<dbReference type="CDD" id="cd00318">
    <property type="entry name" value="Phosphoglycerate_kinase"/>
    <property type="match status" value="1"/>
</dbReference>
<evidence type="ECO:0000256" key="3">
    <source>
        <dbReference type="ARBA" id="ARBA00008982"/>
    </source>
</evidence>
<dbReference type="EMBL" id="CASHTH010003595">
    <property type="protein sequence ID" value="CAI8046904.1"/>
    <property type="molecule type" value="Genomic_DNA"/>
</dbReference>
<dbReference type="PRINTS" id="PR00477">
    <property type="entry name" value="PHGLYCKINASE"/>
</dbReference>
<dbReference type="GO" id="GO:0043531">
    <property type="term" value="F:ADP binding"/>
    <property type="evidence" value="ECO:0007669"/>
    <property type="project" value="TreeGrafter"/>
</dbReference>
<evidence type="ECO:0000256" key="8">
    <source>
        <dbReference type="ARBA" id="ARBA00022777"/>
    </source>
</evidence>
<dbReference type="AlphaFoldDB" id="A0AA35TF83"/>
<comment type="subunit">
    <text evidence="4 14">Monomer.</text>
</comment>
<dbReference type="Gene3D" id="3.40.50.1260">
    <property type="entry name" value="Phosphoglycerate kinase, N-terminal domain"/>
    <property type="match status" value="2"/>
</dbReference>
<proteinExistence type="inferred from homology"/>
<comment type="catalytic activity">
    <reaction evidence="1 13">
        <text>(2R)-3-phosphoglycerate + ATP = (2R)-3-phospho-glyceroyl phosphate + ADP</text>
        <dbReference type="Rhea" id="RHEA:14801"/>
        <dbReference type="ChEBI" id="CHEBI:30616"/>
        <dbReference type="ChEBI" id="CHEBI:57604"/>
        <dbReference type="ChEBI" id="CHEBI:58272"/>
        <dbReference type="ChEBI" id="CHEBI:456216"/>
        <dbReference type="EC" id="2.7.2.3"/>
    </reaction>
</comment>
<comment type="similarity">
    <text evidence="3 13">Belongs to the phosphoglycerate kinase family.</text>
</comment>
<evidence type="ECO:0000256" key="6">
    <source>
        <dbReference type="ARBA" id="ARBA00022679"/>
    </source>
</evidence>
<dbReference type="FunFam" id="3.40.50.1260:FF:000006">
    <property type="entry name" value="Phosphoglycerate kinase"/>
    <property type="match status" value="1"/>
</dbReference>
<dbReference type="InterPro" id="IPR036043">
    <property type="entry name" value="Phosphoglycerate_kinase_sf"/>
</dbReference>
<evidence type="ECO:0000313" key="16">
    <source>
        <dbReference type="Proteomes" id="UP001174909"/>
    </source>
</evidence>
<keyword evidence="7" id="KW-0547">Nucleotide-binding</keyword>
<evidence type="ECO:0000256" key="13">
    <source>
        <dbReference type="RuleBase" id="RU000532"/>
    </source>
</evidence>
<dbReference type="PIRSF" id="PIRSF000724">
    <property type="entry name" value="Pgk"/>
    <property type="match status" value="1"/>
</dbReference>
<evidence type="ECO:0000256" key="11">
    <source>
        <dbReference type="PIRSR" id="PIRSR000724-1"/>
    </source>
</evidence>
<keyword evidence="16" id="KW-1185">Reference proteome</keyword>
<dbReference type="Pfam" id="PF00162">
    <property type="entry name" value="PGK"/>
    <property type="match status" value="1"/>
</dbReference>
<feature type="binding site" evidence="11">
    <location>
        <begin position="22"/>
        <end position="24"/>
    </location>
    <ligand>
        <name>substrate</name>
    </ligand>
</feature>
<keyword evidence="6 13" id="KW-0808">Transferase</keyword>
<feature type="binding site" evidence="11">
    <location>
        <position position="37"/>
    </location>
    <ligand>
        <name>(2R)-3-phosphoglycerate</name>
        <dbReference type="ChEBI" id="CHEBI:58272"/>
    </ligand>
</feature>
<evidence type="ECO:0000256" key="7">
    <source>
        <dbReference type="ARBA" id="ARBA00022741"/>
    </source>
</evidence>
<feature type="binding site" evidence="11">
    <location>
        <begin position="60"/>
        <end position="63"/>
    </location>
    <ligand>
        <name>substrate</name>
    </ligand>
</feature>
<keyword evidence="8 13" id="KW-0418">Kinase</keyword>
<evidence type="ECO:0000256" key="2">
    <source>
        <dbReference type="ARBA" id="ARBA00001946"/>
    </source>
</evidence>
<evidence type="ECO:0000256" key="9">
    <source>
        <dbReference type="ARBA" id="ARBA00022840"/>
    </source>
</evidence>
<dbReference type="InterPro" id="IPR001576">
    <property type="entry name" value="Phosphoglycerate_kinase"/>
</dbReference>
<feature type="binding site" evidence="12">
    <location>
        <position position="202"/>
    </location>
    <ligand>
        <name>ATP</name>
        <dbReference type="ChEBI" id="CHEBI:30616"/>
    </ligand>
</feature>
<dbReference type="GO" id="GO:0005829">
    <property type="term" value="C:cytosol"/>
    <property type="evidence" value="ECO:0007669"/>
    <property type="project" value="TreeGrafter"/>
</dbReference>
<dbReference type="EC" id="2.7.2.3" evidence="5 13"/>
<evidence type="ECO:0000313" key="15">
    <source>
        <dbReference type="EMBL" id="CAI8046904.1"/>
    </source>
</evidence>
<comment type="caution">
    <text evidence="15">The sequence shown here is derived from an EMBL/GenBank/DDBJ whole genome shotgun (WGS) entry which is preliminary data.</text>
</comment>
<dbReference type="GO" id="GO:0006094">
    <property type="term" value="P:gluconeogenesis"/>
    <property type="evidence" value="ECO:0007669"/>
    <property type="project" value="TreeGrafter"/>
</dbReference>
<dbReference type="InterPro" id="IPR015824">
    <property type="entry name" value="Phosphoglycerate_kinase_N"/>
</dbReference>
<gene>
    <name evidence="15" type="ORF">GBAR_LOCUS25933</name>
</gene>
<evidence type="ECO:0000256" key="14">
    <source>
        <dbReference type="RuleBase" id="RU000696"/>
    </source>
</evidence>
<reference evidence="15" key="1">
    <citation type="submission" date="2023-03" db="EMBL/GenBank/DDBJ databases">
        <authorList>
            <person name="Steffen K."/>
            <person name="Cardenas P."/>
        </authorList>
    </citation>
    <scope>NUCLEOTIDE SEQUENCE</scope>
</reference>
<dbReference type="GO" id="GO:0005524">
    <property type="term" value="F:ATP binding"/>
    <property type="evidence" value="ECO:0007669"/>
    <property type="project" value="UniProtKB-KW"/>
</dbReference>
<dbReference type="HAMAP" id="MF_00145">
    <property type="entry name" value="Phosphoglyc_kinase"/>
    <property type="match status" value="1"/>
</dbReference>
<evidence type="ECO:0000256" key="5">
    <source>
        <dbReference type="ARBA" id="ARBA00013061"/>
    </source>
</evidence>
<comment type="pathway">
    <text evidence="13">Carbohydrate degradation; glycolysis; pyruvate from D-glyceraldehyde 3-phosphate: step 2/5.</text>
</comment>
<feature type="binding site" evidence="11">
    <location>
        <position position="118"/>
    </location>
    <ligand>
        <name>(2R)-3-phosphoglycerate</name>
        <dbReference type="ChEBI" id="CHEBI:58272"/>
    </ligand>
</feature>
<organism evidence="15 16">
    <name type="scientific">Geodia barretti</name>
    <name type="common">Barrett's horny sponge</name>
    <dbReference type="NCBI Taxonomy" id="519541"/>
    <lineage>
        <taxon>Eukaryota</taxon>
        <taxon>Metazoa</taxon>
        <taxon>Porifera</taxon>
        <taxon>Demospongiae</taxon>
        <taxon>Heteroscleromorpha</taxon>
        <taxon>Tetractinellida</taxon>
        <taxon>Astrophorina</taxon>
        <taxon>Geodiidae</taxon>
        <taxon>Geodia</taxon>
    </lineage>
</organism>
<dbReference type="PANTHER" id="PTHR11406:SF23">
    <property type="entry name" value="PHOSPHOGLYCERATE KINASE 1, CHLOROPLASTIC-RELATED"/>
    <property type="match status" value="1"/>
</dbReference>
<dbReference type="PROSITE" id="PS00111">
    <property type="entry name" value="PGLYCERATE_KINASE"/>
    <property type="match status" value="1"/>
</dbReference>
<keyword evidence="9 12" id="KW-0067">ATP-binding</keyword>
<protein>
    <recommendedName>
        <fullName evidence="5 13">Phosphoglycerate kinase</fullName>
        <ecNumber evidence="5 13">2.7.2.3</ecNumber>
    </recommendedName>
</protein>
<evidence type="ECO:0000256" key="1">
    <source>
        <dbReference type="ARBA" id="ARBA00000642"/>
    </source>
</evidence>
<accession>A0AA35TF83</accession>
<sequence>MTNKLGLHDLDVNGKRVLVRVDFNVPMDGKQIADDTRIRAALPTILELIRGGAKIILVTHLGRPKGFDPNFSTEPLAVAVSKLLGQRVKYIVDCIGVEVEGIVSELRAGDVLLLENIRFYEEETKNDSEFAQTLASLADLYINDAFGAAHRAHASTEGVTHYFDQCAAGLLMEQEIEHLNKMLHDPERPFVAILGGAKISDKIGVIENLLDKVDQLIIGGGMAYTFLKAKGLSVGDSIVEVDKLDLANGLFQKASDQHLTIHLPHDHVIGKELDPNTESQVLSSQEIPDGWSGFDIGIETVAKFAEIVDTAKTIIWNGPLGVYEFERFAKGTLEIARRVAESEAVTIIGGGDCVAAVHQAGVADRITHISTGGGASLEFLEGKQLPGIEALTDRGEK</sequence>
<evidence type="ECO:0000256" key="12">
    <source>
        <dbReference type="PIRSR" id="PIRSR000724-2"/>
    </source>
</evidence>
<evidence type="ECO:0000256" key="4">
    <source>
        <dbReference type="ARBA" id="ARBA00011245"/>
    </source>
</evidence>
<keyword evidence="10" id="KW-0460">Magnesium</keyword>
<dbReference type="Proteomes" id="UP001174909">
    <property type="component" value="Unassembled WGS sequence"/>
</dbReference>
<name>A0AA35TF83_GEOBA</name>
<feature type="binding site" evidence="12">
    <location>
        <position position="324"/>
    </location>
    <ligand>
        <name>ATP</name>
        <dbReference type="ChEBI" id="CHEBI:30616"/>
    </ligand>
</feature>
<dbReference type="GO" id="GO:0006096">
    <property type="term" value="P:glycolytic process"/>
    <property type="evidence" value="ECO:0007669"/>
    <property type="project" value="InterPro"/>
</dbReference>
<dbReference type="FunFam" id="3.40.50.1260:FF:000003">
    <property type="entry name" value="Phosphoglycerate kinase"/>
    <property type="match status" value="1"/>
</dbReference>
<evidence type="ECO:0000256" key="10">
    <source>
        <dbReference type="ARBA" id="ARBA00022842"/>
    </source>
</evidence>
<comment type="cofactor">
    <cofactor evidence="2">
        <name>Mg(2+)</name>
        <dbReference type="ChEBI" id="CHEBI:18420"/>
    </cofactor>
</comment>